<keyword evidence="3" id="KW-1185">Reference proteome</keyword>
<dbReference type="CDD" id="cd11033">
    <property type="entry name" value="CYP142-like"/>
    <property type="match status" value="1"/>
</dbReference>
<dbReference type="Pfam" id="PF00067">
    <property type="entry name" value="p450"/>
    <property type="match status" value="1"/>
</dbReference>
<comment type="caution">
    <text evidence="2">The sequence shown here is derived from an EMBL/GenBank/DDBJ whole genome shotgun (WGS) entry which is preliminary data.</text>
</comment>
<name>A0ABW9IR14_STRGJ</name>
<reference evidence="2 3" key="1">
    <citation type="submission" date="2024-12" db="EMBL/GenBank/DDBJ databases">
        <title>Forecasting of Potato common scab and diversities of Pathogenic streptomyces spp. in china.</title>
        <authorList>
            <person name="Handique U."/>
            <person name="Wu J."/>
        </authorList>
    </citation>
    <scope>NUCLEOTIDE SEQUENCE [LARGE SCALE GENOMIC DNA]</scope>
    <source>
        <strain evidence="2 3">ZRIMU1585</strain>
    </source>
</reference>
<dbReference type="SUPFAM" id="SSF48264">
    <property type="entry name" value="Cytochrome P450"/>
    <property type="match status" value="1"/>
</dbReference>
<dbReference type="Proteomes" id="UP001631993">
    <property type="component" value="Unassembled WGS sequence"/>
</dbReference>
<protein>
    <submittedName>
        <fullName evidence="2">Cytochrome P450</fullName>
    </submittedName>
</protein>
<sequence length="410" mass="45755">MQVDSSQKAPRINLVDPELYADGDPFEQWRWLRANAPVYWHPPAELPGFWALTRYEDIRTVYRDAATFSSAKGILLRPADHGEDPGGGRTLALTDAPRHRQLRGLVDEWFALRSVRGFEPEMTEVTRRVVDEALESGTCDFVTDVAARVPLYVICRMMGVPSSDWDHLFMLTSQAFGASDPLTQRFAHLDIMSYFEELQAAKAANPGDDLVSILATSEIDGVRLTPDEILLNCDNLLVGGTENTRIAAAGGMLAFLEHRDQWDALAKEPELLPSAVEEVLRWTSTATHIMRTALRPTEIHGNQVAAGDRVTLWLPSANRDESVFDRPDEFDIRRKPNRHLALGFGEHFCLGSVLARAELRILYHELLHRDIHIELAGTPTRLTSIVVNGPEALPVRLTAGQDARPRVTTG</sequence>
<dbReference type="Gene3D" id="1.10.630.10">
    <property type="entry name" value="Cytochrome P450"/>
    <property type="match status" value="1"/>
</dbReference>
<comment type="similarity">
    <text evidence="1">Belongs to the cytochrome P450 family.</text>
</comment>
<dbReference type="EMBL" id="JBJVNE010000016">
    <property type="protein sequence ID" value="MFM9650497.1"/>
    <property type="molecule type" value="Genomic_DNA"/>
</dbReference>
<dbReference type="InterPro" id="IPR002397">
    <property type="entry name" value="Cyt_P450_B"/>
</dbReference>
<dbReference type="RefSeq" id="WP_150473779.1">
    <property type="nucleotide sequence ID" value="NZ_CP023703.1"/>
</dbReference>
<gene>
    <name evidence="2" type="ORF">ACKI1S_30640</name>
</gene>
<dbReference type="PRINTS" id="PR00359">
    <property type="entry name" value="BP450"/>
</dbReference>
<dbReference type="PANTHER" id="PTHR46696:SF4">
    <property type="entry name" value="BIOTIN BIOSYNTHESIS CYTOCHROME P450"/>
    <property type="match status" value="1"/>
</dbReference>
<proteinExistence type="inferred from homology"/>
<evidence type="ECO:0000313" key="3">
    <source>
        <dbReference type="Proteomes" id="UP001631993"/>
    </source>
</evidence>
<dbReference type="PANTHER" id="PTHR46696">
    <property type="entry name" value="P450, PUTATIVE (EUROFUNG)-RELATED"/>
    <property type="match status" value="1"/>
</dbReference>
<dbReference type="InterPro" id="IPR001128">
    <property type="entry name" value="Cyt_P450"/>
</dbReference>
<evidence type="ECO:0000256" key="1">
    <source>
        <dbReference type="ARBA" id="ARBA00010617"/>
    </source>
</evidence>
<organism evidence="2 3">
    <name type="scientific">Streptomyces galilaeus</name>
    <dbReference type="NCBI Taxonomy" id="33899"/>
    <lineage>
        <taxon>Bacteria</taxon>
        <taxon>Bacillati</taxon>
        <taxon>Actinomycetota</taxon>
        <taxon>Actinomycetes</taxon>
        <taxon>Kitasatosporales</taxon>
        <taxon>Streptomycetaceae</taxon>
        <taxon>Streptomyces</taxon>
    </lineage>
</organism>
<dbReference type="InterPro" id="IPR036396">
    <property type="entry name" value="Cyt_P450_sf"/>
</dbReference>
<accession>A0ABW9IR14</accession>
<evidence type="ECO:0000313" key="2">
    <source>
        <dbReference type="EMBL" id="MFM9650497.1"/>
    </source>
</evidence>